<evidence type="ECO:0000256" key="1">
    <source>
        <dbReference type="ARBA" id="ARBA00004123"/>
    </source>
</evidence>
<dbReference type="GO" id="GO:0006952">
    <property type="term" value="P:defense response"/>
    <property type="evidence" value="ECO:0007669"/>
    <property type="project" value="UniProtKB-KW"/>
</dbReference>
<dbReference type="GO" id="GO:0005634">
    <property type="term" value="C:nucleus"/>
    <property type="evidence" value="ECO:0007669"/>
    <property type="project" value="UniProtKB-SubCell"/>
</dbReference>
<gene>
    <name evidence="10" type="ORF">HannXRQ_Chr03g0089911</name>
    <name evidence="9" type="ORF">HanXRQr2_Chr09g0402511</name>
</gene>
<dbReference type="Pfam" id="PF01764">
    <property type="entry name" value="Lipase_3"/>
    <property type="match status" value="1"/>
</dbReference>
<evidence type="ECO:0000259" key="7">
    <source>
        <dbReference type="Pfam" id="PF01764"/>
    </source>
</evidence>
<feature type="domain" description="EDS1 EP" evidence="8">
    <location>
        <begin position="315"/>
        <end position="525"/>
    </location>
</feature>
<reference evidence="9" key="3">
    <citation type="submission" date="2020-06" db="EMBL/GenBank/DDBJ databases">
        <title>Helianthus annuus Genome sequencing and assembly Release 2.</title>
        <authorList>
            <person name="Gouzy J."/>
            <person name="Langlade N."/>
            <person name="Munos S."/>
        </authorList>
    </citation>
    <scope>NUCLEOTIDE SEQUENCE</scope>
    <source>
        <tissue evidence="9">Leaves</tissue>
    </source>
</reference>
<dbReference type="FunCoup" id="A0A251VDK1">
    <property type="interactions" value="442"/>
</dbReference>
<keyword evidence="5" id="KW-0611">Plant defense</keyword>
<dbReference type="InParanoid" id="A0A251VDK1"/>
<evidence type="ECO:0000259" key="8">
    <source>
        <dbReference type="Pfam" id="PF18117"/>
    </source>
</evidence>
<dbReference type="EMBL" id="CM007892">
    <property type="protein sequence ID" value="OTG32731.1"/>
    <property type="molecule type" value="Genomic_DNA"/>
</dbReference>
<dbReference type="InterPro" id="IPR041266">
    <property type="entry name" value="EDS1_EP"/>
</dbReference>
<reference evidence="10" key="2">
    <citation type="submission" date="2017-02" db="EMBL/GenBank/DDBJ databases">
        <title>Sunflower complete genome.</title>
        <authorList>
            <person name="Langlade N."/>
            <person name="Munos S."/>
        </authorList>
    </citation>
    <scope>NUCLEOTIDE SEQUENCE [LARGE SCALE GENOMIC DNA]</scope>
    <source>
        <tissue evidence="10">Leaves</tissue>
    </source>
</reference>
<evidence type="ECO:0000256" key="3">
    <source>
        <dbReference type="ARBA" id="ARBA00022490"/>
    </source>
</evidence>
<dbReference type="STRING" id="4232.A0A251VDK1"/>
<dbReference type="GO" id="GO:0016298">
    <property type="term" value="F:lipase activity"/>
    <property type="evidence" value="ECO:0000318"/>
    <property type="project" value="GO_Central"/>
</dbReference>
<evidence type="ECO:0000313" key="11">
    <source>
        <dbReference type="Proteomes" id="UP000215914"/>
    </source>
</evidence>
<dbReference type="InterPro" id="IPR002921">
    <property type="entry name" value="Fungal_lipase-type"/>
</dbReference>
<dbReference type="Pfam" id="PF18117">
    <property type="entry name" value="EDS1_EP"/>
    <property type="match status" value="1"/>
</dbReference>
<dbReference type="GO" id="GO:0005737">
    <property type="term" value="C:cytoplasm"/>
    <property type="evidence" value="ECO:0007669"/>
    <property type="project" value="UniProtKB-SubCell"/>
</dbReference>
<sequence length="537" mass="62097">MSENMFGCEVELGKFLGSIDIIPYAFCAILETCSTYELRKSPSGIQVLAFNCSSDYTTRFLDNEFGLVSSEEHKALDFISAGEVNPSFSINKAAVELFENLTNDLGHLKYKLEAERPLVVTGRGLGGYVAILFALWLHQAVDVKESDDDWSSKRPVCITFGCPLVGDENLGRIISKYPQWESRFLNVVAKDDRVASVFSSNSRYRPFGTFLFCTESGARTAFQDQDLILAVLDKMGLPRTENTETPDYVKLFGAIRRKTLHRGVSESGEFNKPEYFRDLIDIGGVEEKRKMMRKGNRKIYDQTKKVNDMKIKMVNIEMYMNMTRSNGGIYDFYKKPNKSKEEIHIENKITSHQRALTKHWQDFVEETKQRPQREDAKMRKRWLYNGHNYRRMIEPLSIAEYYKTVGNRDYIGQRPPHYLELEKLLKPYIDPSNGNKKAASLTQDSCFWAYVEESIILLTYLKKEDLSHNLMNNIKGKLDLFEEYVMRSINDYSVSPDIFLTGSSFMKWWHEYKACKGSSYVSELARYMNNGSYSLYK</sequence>
<dbReference type="AlphaFoldDB" id="A0A251VDK1"/>
<evidence type="ECO:0000313" key="10">
    <source>
        <dbReference type="EMBL" id="OTG32731.1"/>
    </source>
</evidence>
<comment type="subcellular location">
    <subcellularLocation>
        <location evidence="2">Cytoplasm</location>
    </subcellularLocation>
    <subcellularLocation>
        <location evidence="1">Nucleus</location>
    </subcellularLocation>
</comment>
<dbReference type="GO" id="GO:0106435">
    <property type="term" value="F:carboxylesterase activity"/>
    <property type="evidence" value="ECO:0007669"/>
    <property type="project" value="UniProtKB-EC"/>
</dbReference>
<dbReference type="Proteomes" id="UP000215914">
    <property type="component" value="Chromosome 3"/>
</dbReference>
<dbReference type="EC" id="3.1.1.1" evidence="9"/>
<organism evidence="10 11">
    <name type="scientific">Helianthus annuus</name>
    <name type="common">Common sunflower</name>
    <dbReference type="NCBI Taxonomy" id="4232"/>
    <lineage>
        <taxon>Eukaryota</taxon>
        <taxon>Viridiplantae</taxon>
        <taxon>Streptophyta</taxon>
        <taxon>Embryophyta</taxon>
        <taxon>Tracheophyta</taxon>
        <taxon>Spermatophyta</taxon>
        <taxon>Magnoliopsida</taxon>
        <taxon>eudicotyledons</taxon>
        <taxon>Gunneridae</taxon>
        <taxon>Pentapetalae</taxon>
        <taxon>asterids</taxon>
        <taxon>campanulids</taxon>
        <taxon>Asterales</taxon>
        <taxon>Asteraceae</taxon>
        <taxon>Asteroideae</taxon>
        <taxon>Heliantheae alliance</taxon>
        <taxon>Heliantheae</taxon>
        <taxon>Helianthus</taxon>
    </lineage>
</organism>
<accession>A0A251VDK1</accession>
<proteinExistence type="predicted"/>
<dbReference type="Gramene" id="mRNA:HanXRQr2_Chr09g0402511">
    <property type="protein sequence ID" value="mRNA:HanXRQr2_Chr09g0402511"/>
    <property type="gene ID" value="HanXRQr2_Chr09g0402511"/>
</dbReference>
<evidence type="ECO:0000256" key="4">
    <source>
        <dbReference type="ARBA" id="ARBA00022801"/>
    </source>
</evidence>
<protein>
    <submittedName>
        <fullName evidence="9">Carboxylesterase</fullName>
        <ecNumber evidence="9">3.1.1.1</ecNumber>
    </submittedName>
    <submittedName>
        <fullName evidence="10">Putative alpha/Beta hydrolase fold protein</fullName>
    </submittedName>
</protein>
<keyword evidence="6" id="KW-0539">Nucleus</keyword>
<keyword evidence="4 10" id="KW-0378">Hydrolase</keyword>
<dbReference type="Gene3D" id="3.40.50.1820">
    <property type="entry name" value="alpha/beta hydrolase"/>
    <property type="match status" value="1"/>
</dbReference>
<evidence type="ECO:0000256" key="5">
    <source>
        <dbReference type="ARBA" id="ARBA00022821"/>
    </source>
</evidence>
<evidence type="ECO:0000313" key="9">
    <source>
        <dbReference type="EMBL" id="KAF5792125.1"/>
    </source>
</evidence>
<keyword evidence="3" id="KW-0963">Cytoplasm</keyword>
<evidence type="ECO:0000256" key="6">
    <source>
        <dbReference type="ARBA" id="ARBA00023242"/>
    </source>
</evidence>
<dbReference type="GO" id="GO:0006629">
    <property type="term" value="P:lipid metabolic process"/>
    <property type="evidence" value="ECO:0007669"/>
    <property type="project" value="InterPro"/>
</dbReference>
<dbReference type="InterPro" id="IPR029058">
    <property type="entry name" value="AB_hydrolase_fold"/>
</dbReference>
<dbReference type="PANTHER" id="PTHR46898">
    <property type="entry name" value="SENESCENCE-ASSOCIATED CARBOXYLESTERASE 101"/>
    <property type="match status" value="1"/>
</dbReference>
<dbReference type="SUPFAM" id="SSF53474">
    <property type="entry name" value="alpha/beta-Hydrolases"/>
    <property type="match status" value="1"/>
</dbReference>
<dbReference type="PANTHER" id="PTHR46898:SF3">
    <property type="entry name" value="FUNGAL LIPASE-LIKE DOMAIN-CONTAINING PROTEIN"/>
    <property type="match status" value="1"/>
</dbReference>
<feature type="domain" description="Fungal lipase-type" evidence="7">
    <location>
        <begin position="53"/>
        <end position="199"/>
    </location>
</feature>
<dbReference type="OrthoDB" id="438440at2759"/>
<reference evidence="9 11" key="1">
    <citation type="journal article" date="2017" name="Nature">
        <title>The sunflower genome provides insights into oil metabolism, flowering and Asterid evolution.</title>
        <authorList>
            <person name="Badouin H."/>
            <person name="Gouzy J."/>
            <person name="Grassa C.J."/>
            <person name="Murat F."/>
            <person name="Staton S.E."/>
            <person name="Cottret L."/>
            <person name="Lelandais-Briere C."/>
            <person name="Owens G.L."/>
            <person name="Carrere S."/>
            <person name="Mayjonade B."/>
            <person name="Legrand L."/>
            <person name="Gill N."/>
            <person name="Kane N.C."/>
            <person name="Bowers J.E."/>
            <person name="Hubner S."/>
            <person name="Bellec A."/>
            <person name="Berard A."/>
            <person name="Berges H."/>
            <person name="Blanchet N."/>
            <person name="Boniface M.C."/>
            <person name="Brunel D."/>
            <person name="Catrice O."/>
            <person name="Chaidir N."/>
            <person name="Claudel C."/>
            <person name="Donnadieu C."/>
            <person name="Faraut T."/>
            <person name="Fievet G."/>
            <person name="Helmstetter N."/>
            <person name="King M."/>
            <person name="Knapp S.J."/>
            <person name="Lai Z."/>
            <person name="Le Paslier M.C."/>
            <person name="Lippi Y."/>
            <person name="Lorenzon L."/>
            <person name="Mandel J.R."/>
            <person name="Marage G."/>
            <person name="Marchand G."/>
            <person name="Marquand E."/>
            <person name="Bret-Mestries E."/>
            <person name="Morien E."/>
            <person name="Nambeesan S."/>
            <person name="Nguyen T."/>
            <person name="Pegot-Espagnet P."/>
            <person name="Pouilly N."/>
            <person name="Raftis F."/>
            <person name="Sallet E."/>
            <person name="Schiex T."/>
            <person name="Thomas J."/>
            <person name="Vandecasteele C."/>
            <person name="Vares D."/>
            <person name="Vear F."/>
            <person name="Vautrin S."/>
            <person name="Crespi M."/>
            <person name="Mangin B."/>
            <person name="Burke J.M."/>
            <person name="Salse J."/>
            <person name="Munos S."/>
            <person name="Vincourt P."/>
            <person name="Rieseberg L.H."/>
            <person name="Langlade N.B."/>
        </authorList>
    </citation>
    <scope>NUCLEOTIDE SEQUENCE [LARGE SCALE GENOMIC DNA]</scope>
    <source>
        <strain evidence="11">cv. SF193</strain>
        <tissue evidence="9">Leaves</tissue>
    </source>
</reference>
<dbReference type="OMA" id="NSAYKND"/>
<keyword evidence="11" id="KW-1185">Reference proteome</keyword>
<dbReference type="EMBL" id="MNCJ02000324">
    <property type="protein sequence ID" value="KAF5792125.1"/>
    <property type="molecule type" value="Genomic_DNA"/>
</dbReference>
<name>A0A251VDK1_HELAN</name>
<evidence type="ECO:0000256" key="2">
    <source>
        <dbReference type="ARBA" id="ARBA00004496"/>
    </source>
</evidence>
<dbReference type="InterPro" id="IPR044603">
    <property type="entry name" value="SAG101-like"/>
</dbReference>